<organism evidence="13 14">
    <name type="scientific">Microbulbifer elongatus</name>
    <dbReference type="NCBI Taxonomy" id="86173"/>
    <lineage>
        <taxon>Bacteria</taxon>
        <taxon>Pseudomonadati</taxon>
        <taxon>Pseudomonadota</taxon>
        <taxon>Gammaproteobacteria</taxon>
        <taxon>Cellvibrionales</taxon>
        <taxon>Microbulbiferaceae</taxon>
        <taxon>Microbulbifer</taxon>
    </lineage>
</organism>
<keyword evidence="7 9" id="KW-1133">Transmembrane helix</keyword>
<dbReference type="InterPro" id="IPR006144">
    <property type="entry name" value="Secretion_HlyD_CS"/>
</dbReference>
<evidence type="ECO:0000256" key="6">
    <source>
        <dbReference type="ARBA" id="ARBA00022692"/>
    </source>
</evidence>
<reference evidence="13" key="1">
    <citation type="thesis" date="2020" institute="Technische Universitat Dresden" country="Dresden, Germany">
        <title>The Agarolytic System of Microbulbifer elongatus PORT2, Isolated from Batu Karas, Pangandaran West Java Indonesia.</title>
        <authorList>
            <person name="Anggraeni S.R."/>
        </authorList>
    </citation>
    <scope>NUCLEOTIDE SEQUENCE</scope>
    <source>
        <strain evidence="13">PORT2</strain>
    </source>
</reference>
<evidence type="ECO:0000256" key="3">
    <source>
        <dbReference type="ARBA" id="ARBA00022448"/>
    </source>
</evidence>
<proteinExistence type="inferred from homology"/>
<sequence length="439" mass="47894">MTDNSDNRSSSERAVGSTSEQDFVPASIGTVHDKARSASSVAILEADFQNAGAHFNVELDDARLTKSTRIVWIFLLLLVTLITWSYFAEVDEVSRGSGKVVPTSRAQIIQSLEGGILAELKVMEGDIVEQGQVIAQLDPTKIRSNVNESEARFRAALASAARLTAEVSGGNLVFPEELAGYQNLIAKEKKLYTIRQNGLKDALESLQESLSLVKSELKITRDLVESGAASSVEVLRLSRQKSELELKIKEAKSEYMVQAREELATVSAEVEALRSIIEGRSDSLTRLTLKSPVRGIVKDIAVTTIGGVIPPNGHLMEIVPLDDRLLVEAKISPRDIAYIHPGQSAKVKITAYDYSIFGGLEGKVVTISPDTIQDENKPDEYYYHVTILTDAPALINKSGKKFPIVPGMIASVDIKTGAKTIFDYLVKPINQAGEALRER</sequence>
<evidence type="ECO:0000256" key="9">
    <source>
        <dbReference type="RuleBase" id="RU365093"/>
    </source>
</evidence>
<name>A0ABT1P4Z0_9GAMM</name>
<dbReference type="Gene3D" id="2.40.50.100">
    <property type="match status" value="1"/>
</dbReference>
<feature type="domain" description="AprE-like beta-barrel" evidence="12">
    <location>
        <begin position="325"/>
        <end position="417"/>
    </location>
</feature>
<feature type="coiled-coil region" evidence="10">
    <location>
        <begin position="234"/>
        <end position="276"/>
    </location>
</feature>
<evidence type="ECO:0000256" key="5">
    <source>
        <dbReference type="ARBA" id="ARBA00022519"/>
    </source>
</evidence>
<feature type="transmembrane region" description="Helical" evidence="9">
    <location>
        <begin position="70"/>
        <end position="87"/>
    </location>
</feature>
<dbReference type="Gene3D" id="1.10.287.470">
    <property type="entry name" value="Helix hairpin bin"/>
    <property type="match status" value="1"/>
</dbReference>
<dbReference type="RefSeq" id="WP_255876108.1">
    <property type="nucleotide sequence ID" value="NZ_JACASI010000058.1"/>
</dbReference>
<keyword evidence="3 9" id="KW-0813">Transport</keyword>
<keyword evidence="4 9" id="KW-1003">Cell membrane</keyword>
<keyword evidence="5 9" id="KW-0997">Cell inner membrane</keyword>
<evidence type="ECO:0000256" key="1">
    <source>
        <dbReference type="ARBA" id="ARBA00004377"/>
    </source>
</evidence>
<dbReference type="InterPro" id="IPR058982">
    <property type="entry name" value="Beta-barrel_AprE"/>
</dbReference>
<dbReference type="Gene3D" id="2.40.30.170">
    <property type="match status" value="1"/>
</dbReference>
<evidence type="ECO:0000256" key="2">
    <source>
        <dbReference type="ARBA" id="ARBA00009477"/>
    </source>
</evidence>
<dbReference type="SUPFAM" id="SSF111369">
    <property type="entry name" value="HlyD-like secretion proteins"/>
    <property type="match status" value="1"/>
</dbReference>
<evidence type="ECO:0000259" key="12">
    <source>
        <dbReference type="Pfam" id="PF26002"/>
    </source>
</evidence>
<evidence type="ECO:0000256" key="10">
    <source>
        <dbReference type="SAM" id="Coils"/>
    </source>
</evidence>
<dbReference type="PRINTS" id="PR01490">
    <property type="entry name" value="RTXTOXIND"/>
</dbReference>
<evidence type="ECO:0000313" key="14">
    <source>
        <dbReference type="Proteomes" id="UP001205566"/>
    </source>
</evidence>
<evidence type="ECO:0000256" key="11">
    <source>
        <dbReference type="SAM" id="MobiDB-lite"/>
    </source>
</evidence>
<evidence type="ECO:0000256" key="7">
    <source>
        <dbReference type="ARBA" id="ARBA00022989"/>
    </source>
</evidence>
<accession>A0ABT1P4Z0</accession>
<dbReference type="EMBL" id="JACASI010000058">
    <property type="protein sequence ID" value="MCQ3831171.1"/>
    <property type="molecule type" value="Genomic_DNA"/>
</dbReference>
<comment type="similarity">
    <text evidence="2 9">Belongs to the membrane fusion protein (MFP) (TC 8.A.1) family.</text>
</comment>
<dbReference type="PANTHER" id="PTHR30386">
    <property type="entry name" value="MEMBRANE FUSION SUBUNIT OF EMRAB-TOLC MULTIDRUG EFFLUX PUMP"/>
    <property type="match status" value="1"/>
</dbReference>
<protein>
    <recommendedName>
        <fullName evidence="9">Membrane fusion protein (MFP) family protein</fullName>
    </recommendedName>
</protein>
<comment type="subcellular location">
    <subcellularLocation>
        <location evidence="1 9">Cell inner membrane</location>
        <topology evidence="1 9">Single-pass membrane protein</topology>
    </subcellularLocation>
</comment>
<dbReference type="Proteomes" id="UP001205566">
    <property type="component" value="Unassembled WGS sequence"/>
</dbReference>
<dbReference type="Pfam" id="PF26002">
    <property type="entry name" value="Beta-barrel_AprE"/>
    <property type="match status" value="1"/>
</dbReference>
<evidence type="ECO:0000313" key="13">
    <source>
        <dbReference type="EMBL" id="MCQ3831171.1"/>
    </source>
</evidence>
<dbReference type="PANTHER" id="PTHR30386:SF26">
    <property type="entry name" value="TRANSPORT PROTEIN COMB"/>
    <property type="match status" value="1"/>
</dbReference>
<feature type="compositionally biased region" description="Basic and acidic residues" evidence="11">
    <location>
        <begin position="1"/>
        <end position="11"/>
    </location>
</feature>
<feature type="region of interest" description="Disordered" evidence="11">
    <location>
        <begin position="1"/>
        <end position="21"/>
    </location>
</feature>
<keyword evidence="10" id="KW-0175">Coiled coil</keyword>
<gene>
    <name evidence="13" type="ORF">HXX02_17195</name>
</gene>
<evidence type="ECO:0000256" key="8">
    <source>
        <dbReference type="ARBA" id="ARBA00023136"/>
    </source>
</evidence>
<dbReference type="InterPro" id="IPR050739">
    <property type="entry name" value="MFP"/>
</dbReference>
<dbReference type="NCBIfam" id="TIGR01843">
    <property type="entry name" value="type_I_hlyD"/>
    <property type="match status" value="1"/>
</dbReference>
<keyword evidence="14" id="KW-1185">Reference proteome</keyword>
<comment type="caution">
    <text evidence="13">The sequence shown here is derived from an EMBL/GenBank/DDBJ whole genome shotgun (WGS) entry which is preliminary data.</text>
</comment>
<evidence type="ECO:0000256" key="4">
    <source>
        <dbReference type="ARBA" id="ARBA00022475"/>
    </source>
</evidence>
<dbReference type="InterPro" id="IPR010129">
    <property type="entry name" value="T1SS_HlyD"/>
</dbReference>
<keyword evidence="8 9" id="KW-0472">Membrane</keyword>
<keyword evidence="6 9" id="KW-0812">Transmembrane</keyword>
<dbReference type="PROSITE" id="PS00543">
    <property type="entry name" value="HLYD_FAMILY"/>
    <property type="match status" value="1"/>
</dbReference>